<dbReference type="GO" id="GO:0018580">
    <property type="term" value="F:nitronate monooxygenase activity"/>
    <property type="evidence" value="ECO:0007669"/>
    <property type="project" value="InterPro"/>
</dbReference>
<comment type="caution">
    <text evidence="10">The sequence shown here is derived from an EMBL/GenBank/DDBJ whole genome shotgun (WGS) entry which is preliminary data.</text>
</comment>
<evidence type="ECO:0000256" key="6">
    <source>
        <dbReference type="ARBA" id="ARBA00023002"/>
    </source>
</evidence>
<dbReference type="OrthoDB" id="9778912at2"/>
<dbReference type="CDD" id="cd04730">
    <property type="entry name" value="NPD_like"/>
    <property type="match status" value="1"/>
</dbReference>
<gene>
    <name evidence="10" type="ORF">F945_02573</name>
</gene>
<evidence type="ECO:0000313" key="11">
    <source>
        <dbReference type="Proteomes" id="UP000014568"/>
    </source>
</evidence>
<dbReference type="Gene3D" id="3.20.20.70">
    <property type="entry name" value="Aldolase class I"/>
    <property type="match status" value="1"/>
</dbReference>
<keyword evidence="6" id="KW-0560">Oxidoreductase</keyword>
<dbReference type="RefSeq" id="WP_016656970.1">
    <property type="nucleotide sequence ID" value="NZ_KE340353.1"/>
</dbReference>
<dbReference type="PATRIC" id="fig|421052.3.peg.2515"/>
<evidence type="ECO:0000256" key="8">
    <source>
        <dbReference type="ARBA" id="ARBA00031155"/>
    </source>
</evidence>
<accession>S3NY28</accession>
<dbReference type="eggNOG" id="COG2070">
    <property type="taxonomic scope" value="Bacteria"/>
</dbReference>
<dbReference type="InterPro" id="IPR004136">
    <property type="entry name" value="NMO"/>
</dbReference>
<name>S3NY28_9GAMM</name>
<dbReference type="PANTHER" id="PTHR42747:SF3">
    <property type="entry name" value="NITRONATE MONOOXYGENASE-RELATED"/>
    <property type="match status" value="1"/>
</dbReference>
<keyword evidence="5" id="KW-0288">FMN</keyword>
<dbReference type="HOGENOM" id="CLU_038732_5_0_6"/>
<dbReference type="SUPFAM" id="SSF51412">
    <property type="entry name" value="Inosine monophosphate dehydrogenase (IMPDH)"/>
    <property type="match status" value="1"/>
</dbReference>
<evidence type="ECO:0000256" key="7">
    <source>
        <dbReference type="ARBA" id="ARBA00023033"/>
    </source>
</evidence>
<evidence type="ECO:0000256" key="5">
    <source>
        <dbReference type="ARBA" id="ARBA00022643"/>
    </source>
</evidence>
<dbReference type="GO" id="GO:0009636">
    <property type="term" value="P:response to toxic substance"/>
    <property type="evidence" value="ECO:0007669"/>
    <property type="project" value="UniProtKB-KW"/>
</dbReference>
<evidence type="ECO:0000256" key="9">
    <source>
        <dbReference type="ARBA" id="ARBA00049401"/>
    </source>
</evidence>
<reference evidence="10 11" key="1">
    <citation type="submission" date="2013-06" db="EMBL/GenBank/DDBJ databases">
        <title>The Genome Sequence of Acinetobacter rudis CIP 110305.</title>
        <authorList>
            <consortium name="The Broad Institute Genome Sequencing Platform"/>
            <consortium name="The Broad Institute Genome Sequencing Center for Infectious Disease"/>
            <person name="Cerqueira G."/>
            <person name="Feldgarden M."/>
            <person name="Courvalin P."/>
            <person name="Perichon B."/>
            <person name="Grillot-Courvalin C."/>
            <person name="Clermont D."/>
            <person name="Rocha E."/>
            <person name="Yoon E.-J."/>
            <person name="Nemec A."/>
            <person name="Young S.K."/>
            <person name="Zeng Q."/>
            <person name="Gargeya S."/>
            <person name="Fitzgerald M."/>
            <person name="Abouelleil A."/>
            <person name="Alvarado L."/>
            <person name="Berlin A.M."/>
            <person name="Chapman S.B."/>
            <person name="Dewar J."/>
            <person name="Goldberg J."/>
            <person name="Griggs A."/>
            <person name="Gujja S."/>
            <person name="Hansen M."/>
            <person name="Howarth C."/>
            <person name="Imamovic A."/>
            <person name="Larimer J."/>
            <person name="McCowan C."/>
            <person name="Murphy C."/>
            <person name="Pearson M."/>
            <person name="Priest M."/>
            <person name="Roberts A."/>
            <person name="Saif S."/>
            <person name="Shea T."/>
            <person name="Sykes S."/>
            <person name="Wortman J."/>
            <person name="Nusbaum C."/>
            <person name="Birren B."/>
        </authorList>
    </citation>
    <scope>NUCLEOTIDE SEQUENCE [LARGE SCALE GENOMIC DNA]</scope>
    <source>
        <strain evidence="10 11">CIP 110305</strain>
    </source>
</reference>
<proteinExistence type="inferred from homology"/>
<dbReference type="Pfam" id="PF03060">
    <property type="entry name" value="NMO"/>
    <property type="match status" value="1"/>
</dbReference>
<evidence type="ECO:0000256" key="4">
    <source>
        <dbReference type="ARBA" id="ARBA00022630"/>
    </source>
</evidence>
<evidence type="ECO:0000256" key="2">
    <source>
        <dbReference type="ARBA" id="ARBA00009881"/>
    </source>
</evidence>
<organism evidence="10 11">
    <name type="scientific">Acinetobacter rudis CIP 110305</name>
    <dbReference type="NCBI Taxonomy" id="421052"/>
    <lineage>
        <taxon>Bacteria</taxon>
        <taxon>Pseudomonadati</taxon>
        <taxon>Pseudomonadota</taxon>
        <taxon>Gammaproteobacteria</taxon>
        <taxon>Moraxellales</taxon>
        <taxon>Moraxellaceae</taxon>
        <taxon>Acinetobacter</taxon>
    </lineage>
</organism>
<keyword evidence="7 10" id="KW-0503">Monooxygenase</keyword>
<protein>
    <recommendedName>
        <fullName evidence="8">Propionate 3-nitronate monooxygenase</fullName>
    </recommendedName>
</protein>
<comment type="cofactor">
    <cofactor evidence="1">
        <name>FMN</name>
        <dbReference type="ChEBI" id="CHEBI:58210"/>
    </cofactor>
</comment>
<dbReference type="PANTHER" id="PTHR42747">
    <property type="entry name" value="NITRONATE MONOOXYGENASE-RELATED"/>
    <property type="match status" value="1"/>
</dbReference>
<evidence type="ECO:0000256" key="1">
    <source>
        <dbReference type="ARBA" id="ARBA00001917"/>
    </source>
</evidence>
<keyword evidence="3" id="KW-0216">Detoxification</keyword>
<dbReference type="EMBL" id="ATGI01000032">
    <property type="protein sequence ID" value="EPF71541.1"/>
    <property type="molecule type" value="Genomic_DNA"/>
</dbReference>
<dbReference type="AlphaFoldDB" id="S3NY28"/>
<keyword evidence="11" id="KW-1185">Reference proteome</keyword>
<evidence type="ECO:0000256" key="3">
    <source>
        <dbReference type="ARBA" id="ARBA00022575"/>
    </source>
</evidence>
<sequence>MDLLQQLQLKHPIFLAPMAGISTPALAAEVSEQGALGSLGLGASSLSSAREQILATQQLSTVPLHLNFFCHQSVAADPVIEQNWIARLKPAFEKFSATPPTQLNCIYPSFLDNDDFLNLVLETRPALVSFHFGLPHPHQIQALKHAGILTMVSATNLVEAQLIENAGIDIINAQGVEAGGHRGCFNPEIDAAIMTADLVRLIKAHCTRPIVAAGGIMNGQQIRFMLDLGASAVQMGTAFLPAQSSNAHPKYRQALFEQRTTQISPSISGRPARALLQHWHKEIDQPTRIKVAAYPYAYDIAKQLHAVASKHGDHGYGAFWAGSNVAQIRNLDCAALIEQLTLEMTQS</sequence>
<comment type="similarity">
    <text evidence="2">Belongs to the nitronate monooxygenase family. NMO class I subfamily.</text>
</comment>
<dbReference type="InterPro" id="IPR013785">
    <property type="entry name" value="Aldolase_TIM"/>
</dbReference>
<dbReference type="Proteomes" id="UP000014568">
    <property type="component" value="Unassembled WGS sequence"/>
</dbReference>
<comment type="catalytic activity">
    <reaction evidence="9">
        <text>3 propionate 3-nitronate + 3 O2 + H2O = 3 3-oxopropanoate + 2 nitrate + nitrite + H2O2 + 3 H(+)</text>
        <dbReference type="Rhea" id="RHEA:57332"/>
        <dbReference type="ChEBI" id="CHEBI:15377"/>
        <dbReference type="ChEBI" id="CHEBI:15378"/>
        <dbReference type="ChEBI" id="CHEBI:15379"/>
        <dbReference type="ChEBI" id="CHEBI:16240"/>
        <dbReference type="ChEBI" id="CHEBI:16301"/>
        <dbReference type="ChEBI" id="CHEBI:17632"/>
        <dbReference type="ChEBI" id="CHEBI:33190"/>
        <dbReference type="ChEBI" id="CHEBI:136067"/>
    </reaction>
</comment>
<keyword evidence="4" id="KW-0285">Flavoprotein</keyword>
<evidence type="ECO:0000313" key="10">
    <source>
        <dbReference type="EMBL" id="EPF71541.1"/>
    </source>
</evidence>
<dbReference type="STRING" id="632955.GCA_000829675_01333"/>